<dbReference type="RefSeq" id="WP_393174610.1">
    <property type="nucleotide sequence ID" value="NZ_JBICRM010000038.1"/>
</dbReference>
<evidence type="ECO:0000313" key="2">
    <source>
        <dbReference type="EMBL" id="MFG1709637.1"/>
    </source>
</evidence>
<dbReference type="GO" id="GO:0016787">
    <property type="term" value="F:hydrolase activity"/>
    <property type="evidence" value="ECO:0007669"/>
    <property type="project" value="UniProtKB-KW"/>
</dbReference>
<accession>A0ABW7AQF2</accession>
<comment type="caution">
    <text evidence="2">The sequence shown here is derived from an EMBL/GenBank/DDBJ whole genome shotgun (WGS) entry which is preliminary data.</text>
</comment>
<feature type="domain" description="AB hydrolase-1" evidence="1">
    <location>
        <begin position="5"/>
        <end position="226"/>
    </location>
</feature>
<dbReference type="InterPro" id="IPR029058">
    <property type="entry name" value="AB_hydrolase_fold"/>
</dbReference>
<name>A0ABW7AQF2_9ACTN</name>
<sequence length="238" mass="26125">MATYVLVHGSWLGGWSWDRVRPVLEQRGHRVFAPTLAGMAGRRHLAAPRMGLSVHIREIVELMEQQDVTDAILVGHSYGGMVIAGTGGLIPGRIRRLCYIDGLLPRSGQSAFDLIPLMKEHFSQSPPGLPWMSSPADPALFGVDDENDRRWLEERVTPVPRRTVEEALPVVDDAAREAIPATYVHCARLPFLNETAKLAAQRGMQVITLAGVGHLAMVTHPQVLAQELLGLARLDDTP</sequence>
<dbReference type="Pfam" id="PF12697">
    <property type="entry name" value="Abhydrolase_6"/>
    <property type="match status" value="1"/>
</dbReference>
<evidence type="ECO:0000313" key="3">
    <source>
        <dbReference type="Proteomes" id="UP001603978"/>
    </source>
</evidence>
<keyword evidence="3" id="KW-1185">Reference proteome</keyword>
<dbReference type="SUPFAM" id="SSF53474">
    <property type="entry name" value="alpha/beta-Hydrolases"/>
    <property type="match status" value="1"/>
</dbReference>
<dbReference type="Proteomes" id="UP001603978">
    <property type="component" value="Unassembled WGS sequence"/>
</dbReference>
<gene>
    <name evidence="2" type="ORF">ACFLIM_41295</name>
</gene>
<dbReference type="InterPro" id="IPR045889">
    <property type="entry name" value="MES/HNL"/>
</dbReference>
<organism evidence="2 3">
    <name type="scientific">Nonomuraea marmarensis</name>
    <dbReference type="NCBI Taxonomy" id="3351344"/>
    <lineage>
        <taxon>Bacteria</taxon>
        <taxon>Bacillati</taxon>
        <taxon>Actinomycetota</taxon>
        <taxon>Actinomycetes</taxon>
        <taxon>Streptosporangiales</taxon>
        <taxon>Streptosporangiaceae</taxon>
        <taxon>Nonomuraea</taxon>
    </lineage>
</organism>
<evidence type="ECO:0000259" key="1">
    <source>
        <dbReference type="Pfam" id="PF12697"/>
    </source>
</evidence>
<protein>
    <submittedName>
        <fullName evidence="2">Alpha/beta fold hydrolase</fullName>
    </submittedName>
</protein>
<reference evidence="2 3" key="1">
    <citation type="submission" date="2024-10" db="EMBL/GenBank/DDBJ databases">
        <authorList>
            <person name="Topkara A.R."/>
            <person name="Saygin H."/>
        </authorList>
    </citation>
    <scope>NUCLEOTIDE SEQUENCE [LARGE SCALE GENOMIC DNA]</scope>
    <source>
        <strain evidence="2 3">M3C6</strain>
    </source>
</reference>
<dbReference type="PANTHER" id="PTHR10992">
    <property type="entry name" value="METHYLESTERASE FAMILY MEMBER"/>
    <property type="match status" value="1"/>
</dbReference>
<dbReference type="EMBL" id="JBICRM010000038">
    <property type="protein sequence ID" value="MFG1709637.1"/>
    <property type="molecule type" value="Genomic_DNA"/>
</dbReference>
<dbReference type="InterPro" id="IPR000073">
    <property type="entry name" value="AB_hydrolase_1"/>
</dbReference>
<proteinExistence type="predicted"/>
<dbReference type="Gene3D" id="3.40.50.1820">
    <property type="entry name" value="alpha/beta hydrolase"/>
    <property type="match status" value="1"/>
</dbReference>
<keyword evidence="2" id="KW-0378">Hydrolase</keyword>
<dbReference type="PANTHER" id="PTHR10992:SF1086">
    <property type="entry name" value="AB HYDROLASE-1 DOMAIN-CONTAINING PROTEIN"/>
    <property type="match status" value="1"/>
</dbReference>